<evidence type="ECO:0000313" key="3">
    <source>
        <dbReference type="EMBL" id="RHE41914.1"/>
    </source>
</evidence>
<dbReference type="AlphaFoldDB" id="A0A414EMG8"/>
<feature type="transmembrane region" description="Helical" evidence="2">
    <location>
        <begin position="89"/>
        <end position="109"/>
    </location>
</feature>
<protein>
    <submittedName>
        <fullName evidence="3">Uncharacterized protein</fullName>
    </submittedName>
</protein>
<comment type="caution">
    <text evidence="3">The sequence shown here is derived from an EMBL/GenBank/DDBJ whole genome shotgun (WGS) entry which is preliminary data.</text>
</comment>
<dbReference type="PIRSF" id="PIRSF029895">
    <property type="entry name" value="SpoIV"/>
    <property type="match status" value="1"/>
</dbReference>
<feature type="region of interest" description="Disordered" evidence="1">
    <location>
        <begin position="393"/>
        <end position="412"/>
    </location>
</feature>
<keyword evidence="2" id="KW-0472">Membrane</keyword>
<reference evidence="3 4" key="1">
    <citation type="submission" date="2018-08" db="EMBL/GenBank/DDBJ databases">
        <title>A genome reference for cultivated species of the human gut microbiota.</title>
        <authorList>
            <person name="Zou Y."/>
            <person name="Xue W."/>
            <person name="Luo G."/>
        </authorList>
    </citation>
    <scope>NUCLEOTIDE SEQUENCE [LARGE SCALE GENOMIC DNA]</scope>
    <source>
        <strain evidence="3 4">AM28-23</strain>
    </source>
</reference>
<dbReference type="InterPro" id="IPR010690">
    <property type="entry name" value="YqfD"/>
</dbReference>
<evidence type="ECO:0000256" key="1">
    <source>
        <dbReference type="SAM" id="MobiDB-lite"/>
    </source>
</evidence>
<sequence length="412" mass="47339">MRDLTGFRKGAVRIRVQGEQTERFLNLCKAREIKISKLIRTGEQSLEGNMLIADFFRLSPIRRKTGVKIHILEKHGLPFFFYRSKKRKAFFIGIFACALLLAVLSGRVWEIDVSGNVRNSTQEILDFLKEEGIVHGMQRSKISCSAIAAAIRENYNDITWVSARIEGTRLVLTVKEGIFTEAVKTDEKNPCNLTADQNGVIVRMITRAGYPKLHVGEECHIGDVLVSGCLELKNDSQEVVRYEGVHADADIYIKRKKAYYREIPLEYQAEEYDGKERKNYFFKTGNIYLELGGSAENNWQNTMEEEILRLTDSFRLPFTVGKITRKHYETVSREYTEKEVRALAWSTLQLYEEKLIEKGVQISANNVKIEVDHKTCISKGFLEIIEKIGRETPVEIPEQPAERTTEDGEQHY</sequence>
<dbReference type="Proteomes" id="UP000283745">
    <property type="component" value="Unassembled WGS sequence"/>
</dbReference>
<evidence type="ECO:0000313" key="4">
    <source>
        <dbReference type="Proteomes" id="UP000283745"/>
    </source>
</evidence>
<keyword evidence="2" id="KW-1133">Transmembrane helix</keyword>
<gene>
    <name evidence="3" type="ORF">DW740_01005</name>
</gene>
<organism evidence="3 4">
    <name type="scientific">Blautia obeum</name>
    <dbReference type="NCBI Taxonomy" id="40520"/>
    <lineage>
        <taxon>Bacteria</taxon>
        <taxon>Bacillati</taxon>
        <taxon>Bacillota</taxon>
        <taxon>Clostridia</taxon>
        <taxon>Lachnospirales</taxon>
        <taxon>Lachnospiraceae</taxon>
        <taxon>Blautia</taxon>
    </lineage>
</organism>
<feature type="compositionally biased region" description="Basic and acidic residues" evidence="1">
    <location>
        <begin position="400"/>
        <end position="412"/>
    </location>
</feature>
<dbReference type="EMBL" id="QSKF01000001">
    <property type="protein sequence ID" value="RHE41914.1"/>
    <property type="molecule type" value="Genomic_DNA"/>
</dbReference>
<proteinExistence type="predicted"/>
<accession>A0A414EMG8</accession>
<dbReference type="Pfam" id="PF06898">
    <property type="entry name" value="YqfD"/>
    <property type="match status" value="1"/>
</dbReference>
<evidence type="ECO:0000256" key="2">
    <source>
        <dbReference type="SAM" id="Phobius"/>
    </source>
</evidence>
<keyword evidence="2" id="KW-0812">Transmembrane</keyword>
<name>A0A414EMG8_9FIRM</name>
<dbReference type="RefSeq" id="WP_118039458.1">
    <property type="nucleotide sequence ID" value="NZ_CABJFK010000001.1"/>
</dbReference>